<comment type="caution">
    <text evidence="3 4">Lacks conserved residue(s) required for the propagation of feature annotation.</text>
</comment>
<feature type="binding site" evidence="3">
    <location>
        <position position="57"/>
    </location>
    <ligand>
        <name>substrate</name>
    </ligand>
</feature>
<comment type="caution">
    <text evidence="6">The sequence shown here is derived from an EMBL/GenBank/DDBJ whole genome shotgun (WGS) entry which is preliminary data.</text>
</comment>
<evidence type="ECO:0000256" key="2">
    <source>
        <dbReference type="ARBA" id="ARBA00023027"/>
    </source>
</evidence>
<dbReference type="HAMAP" id="MF_01121">
    <property type="entry name" value="Sirtuin_ClassIII"/>
    <property type="match status" value="1"/>
</dbReference>
<dbReference type="PANTHER" id="PTHR11085:SF4">
    <property type="entry name" value="NAD-DEPENDENT PROTEIN DEACYLASE"/>
    <property type="match status" value="1"/>
</dbReference>
<comment type="function">
    <text evidence="3">NAD-dependent lysine deacetylase and desuccinylase that specifically removes acetyl and succinyl groups on target proteins. Modulates the activities of several proteins which are inactive in their acylated form.</text>
</comment>
<evidence type="ECO:0000313" key="7">
    <source>
        <dbReference type="Proteomes" id="UP000740413"/>
    </source>
</evidence>
<feature type="binding site" evidence="3">
    <location>
        <position position="54"/>
    </location>
    <ligand>
        <name>substrate</name>
    </ligand>
</feature>
<evidence type="ECO:0000259" key="5">
    <source>
        <dbReference type="PROSITE" id="PS50305"/>
    </source>
</evidence>
<feature type="binding site" evidence="3">
    <location>
        <begin position="10"/>
        <end position="29"/>
    </location>
    <ligand>
        <name>NAD(+)</name>
        <dbReference type="ChEBI" id="CHEBI:57540"/>
    </ligand>
</feature>
<comment type="domain">
    <text evidence="3">2 residues (Tyr-54 and Arg-57) present in a large hydrophobic pocket are probably involved in substrate specificity. They are important for desuccinylation activity, but dispensable for deacetylation activity.</text>
</comment>
<sequence>MKKRITVLTGAGISAESGINTFRDAGGLWEGHDVMDVASPEGFARNPKLVLDFYNQRRRQLPEVLPNEAHKALFKLEEFYDVTIVTQNVDDLHERAGSTNLIHIHGELLKARSTKNENVIITWSKDLNLGDYCEKGHQLRPHIVWFGEAVPLLEQAAIATQNADIVIIIGTSMQVYPAASLIDYTQSGVPIYFIDPQPSVSENNYENLSIIAKTAVEGLPNLVTELTETAKRQ</sequence>
<evidence type="ECO:0000256" key="3">
    <source>
        <dbReference type="HAMAP-Rule" id="MF_01121"/>
    </source>
</evidence>
<feature type="binding site" evidence="3">
    <location>
        <position position="215"/>
    </location>
    <ligand>
        <name>NAD(+)</name>
        <dbReference type="ChEBI" id="CHEBI:57540"/>
    </ligand>
</feature>
<dbReference type="InterPro" id="IPR026590">
    <property type="entry name" value="Ssirtuin_cat_dom"/>
</dbReference>
<keyword evidence="3" id="KW-0963">Cytoplasm</keyword>
<protein>
    <recommendedName>
        <fullName evidence="3">NAD-dependent protein deacylase</fullName>
        <ecNumber evidence="3">2.3.1.286</ecNumber>
    </recommendedName>
    <alternativeName>
        <fullName evidence="3">Regulatory protein SIR2 homolog</fullName>
    </alternativeName>
</protein>
<keyword evidence="1" id="KW-0808">Transferase</keyword>
<dbReference type="InterPro" id="IPR003000">
    <property type="entry name" value="Sirtuin"/>
</dbReference>
<feature type="active site" description="Proton acceptor" evidence="3">
    <location>
        <position position="105"/>
    </location>
</feature>
<evidence type="ECO:0000313" key="6">
    <source>
        <dbReference type="EMBL" id="MBT2161048.1"/>
    </source>
</evidence>
<name>A0ABS5WCC1_9FLAO</name>
<evidence type="ECO:0000256" key="4">
    <source>
        <dbReference type="PROSITE-ProRule" id="PRU00236"/>
    </source>
</evidence>
<keyword evidence="7" id="KW-1185">Reference proteome</keyword>
<keyword evidence="2 3" id="KW-0520">NAD</keyword>
<dbReference type="RefSeq" id="WP_214611221.1">
    <property type="nucleotide sequence ID" value="NZ_JACATN010000002.1"/>
</dbReference>
<dbReference type="PROSITE" id="PS50305">
    <property type="entry name" value="SIRTUIN"/>
    <property type="match status" value="1"/>
</dbReference>
<accession>A0ABS5WCC1</accession>
<dbReference type="Gene3D" id="3.40.50.1220">
    <property type="entry name" value="TPP-binding domain"/>
    <property type="match status" value="1"/>
</dbReference>
<comment type="similarity">
    <text evidence="3">Belongs to the sirtuin family. Class III subfamily.</text>
</comment>
<feature type="domain" description="Deacetylase sirtuin-type" evidence="5">
    <location>
        <begin position="1"/>
        <end position="230"/>
    </location>
</feature>
<feature type="binding site" evidence="3">
    <location>
        <begin position="87"/>
        <end position="90"/>
    </location>
    <ligand>
        <name>NAD(+)</name>
        <dbReference type="ChEBI" id="CHEBI:57540"/>
    </ligand>
</feature>
<organism evidence="6 7">
    <name type="scientific">Zobellia barbeyronii</name>
    <dbReference type="NCBI Taxonomy" id="2748009"/>
    <lineage>
        <taxon>Bacteria</taxon>
        <taxon>Pseudomonadati</taxon>
        <taxon>Bacteroidota</taxon>
        <taxon>Flavobacteriia</taxon>
        <taxon>Flavobacteriales</taxon>
        <taxon>Flavobacteriaceae</taxon>
        <taxon>Zobellia</taxon>
    </lineage>
</organism>
<dbReference type="InterPro" id="IPR026591">
    <property type="entry name" value="Sirtuin_cat_small_dom_sf"/>
</dbReference>
<dbReference type="InterPro" id="IPR027546">
    <property type="entry name" value="Sirtuin_class_III"/>
</dbReference>
<comment type="catalytic activity">
    <reaction evidence="3">
        <text>N(6)-acetyl-L-lysyl-[protein] + NAD(+) + H2O = 2''-O-acetyl-ADP-D-ribose + nicotinamide + L-lysyl-[protein]</text>
        <dbReference type="Rhea" id="RHEA:43636"/>
        <dbReference type="Rhea" id="RHEA-COMP:9752"/>
        <dbReference type="Rhea" id="RHEA-COMP:10731"/>
        <dbReference type="ChEBI" id="CHEBI:15377"/>
        <dbReference type="ChEBI" id="CHEBI:17154"/>
        <dbReference type="ChEBI" id="CHEBI:29969"/>
        <dbReference type="ChEBI" id="CHEBI:57540"/>
        <dbReference type="ChEBI" id="CHEBI:61930"/>
        <dbReference type="ChEBI" id="CHEBI:83767"/>
        <dbReference type="EC" id="2.3.1.286"/>
    </reaction>
</comment>
<dbReference type="Proteomes" id="UP000740413">
    <property type="component" value="Unassembled WGS sequence"/>
</dbReference>
<dbReference type="SUPFAM" id="SSF52467">
    <property type="entry name" value="DHS-like NAD/FAD-binding domain"/>
    <property type="match status" value="1"/>
</dbReference>
<reference evidence="7" key="1">
    <citation type="submission" date="2023-07" db="EMBL/GenBank/DDBJ databases">
        <title>Zobellia barbeyronii sp. nov., a new marine flavobacterium, isolated from green and red algae.</title>
        <authorList>
            <person name="Nedashkovskaya O.I."/>
            <person name="Otstavnykh N."/>
            <person name="Zhukova N."/>
            <person name="Guzev K."/>
            <person name="Chausova V."/>
            <person name="Tekutyeva L."/>
            <person name="Mikhailov V."/>
            <person name="Isaeva M."/>
        </authorList>
    </citation>
    <scope>NUCLEOTIDE SEQUENCE [LARGE SCALE GENOMIC DNA]</scope>
    <source>
        <strain evidence="7">KMM 6746</strain>
    </source>
</reference>
<comment type="subcellular location">
    <subcellularLocation>
        <location evidence="3">Cytoplasm</location>
    </subcellularLocation>
</comment>
<dbReference type="PANTHER" id="PTHR11085">
    <property type="entry name" value="NAD-DEPENDENT PROTEIN DEACYLASE SIRTUIN-5, MITOCHONDRIAL-RELATED"/>
    <property type="match status" value="1"/>
</dbReference>
<gene>
    <name evidence="3" type="primary">cobB</name>
    <name evidence="6" type="ORF">HW347_07210</name>
</gene>
<dbReference type="CDD" id="cd01412">
    <property type="entry name" value="SIRT5_Af1_CobB"/>
    <property type="match status" value="1"/>
</dbReference>
<feature type="binding site" evidence="3">
    <location>
        <begin position="170"/>
        <end position="172"/>
    </location>
    <ligand>
        <name>NAD(+)</name>
        <dbReference type="ChEBI" id="CHEBI:57540"/>
    </ligand>
</feature>
<evidence type="ECO:0000256" key="1">
    <source>
        <dbReference type="ARBA" id="ARBA00022679"/>
    </source>
</evidence>
<dbReference type="InterPro" id="IPR029035">
    <property type="entry name" value="DHS-like_NAD/FAD-binding_dom"/>
</dbReference>
<comment type="catalytic activity">
    <reaction evidence="3">
        <text>N(6)-succinyl-L-lysyl-[protein] + NAD(+) + H2O = 2''-O-succinyl-ADP-D-ribose + nicotinamide + L-lysyl-[protein]</text>
        <dbReference type="Rhea" id="RHEA:47668"/>
        <dbReference type="Rhea" id="RHEA-COMP:9752"/>
        <dbReference type="Rhea" id="RHEA-COMP:11877"/>
        <dbReference type="ChEBI" id="CHEBI:15377"/>
        <dbReference type="ChEBI" id="CHEBI:17154"/>
        <dbReference type="ChEBI" id="CHEBI:29969"/>
        <dbReference type="ChEBI" id="CHEBI:57540"/>
        <dbReference type="ChEBI" id="CHEBI:87830"/>
        <dbReference type="ChEBI" id="CHEBI:87832"/>
    </reaction>
</comment>
<proteinExistence type="inferred from homology"/>
<dbReference type="Pfam" id="PF02146">
    <property type="entry name" value="SIR2"/>
    <property type="match status" value="1"/>
</dbReference>
<dbReference type="EC" id="2.3.1.286" evidence="3"/>
<dbReference type="EMBL" id="JACATN010000002">
    <property type="protein sequence ID" value="MBT2161048.1"/>
    <property type="molecule type" value="Genomic_DNA"/>
</dbReference>
<dbReference type="InterPro" id="IPR050134">
    <property type="entry name" value="NAD-dep_sirtuin_deacylases"/>
</dbReference>
<dbReference type="Gene3D" id="3.30.1600.10">
    <property type="entry name" value="SIR2/SIRT2 'Small Domain"/>
    <property type="match status" value="1"/>
</dbReference>